<proteinExistence type="predicted"/>
<dbReference type="NCBIfam" id="TIGR02832">
    <property type="entry name" value="spo_yunB"/>
    <property type="match status" value="1"/>
</dbReference>
<keyword evidence="1" id="KW-1133">Transmembrane helix</keyword>
<evidence type="ECO:0000313" key="3">
    <source>
        <dbReference type="Proteomes" id="UP000291269"/>
    </source>
</evidence>
<feature type="transmembrane region" description="Helical" evidence="1">
    <location>
        <begin position="18"/>
        <end position="36"/>
    </location>
</feature>
<comment type="caution">
    <text evidence="2">The sequence shown here is derived from an EMBL/GenBank/DDBJ whole genome shotgun (WGS) entry which is preliminary data.</text>
</comment>
<keyword evidence="1" id="KW-0472">Membrane</keyword>
<dbReference type="PIRSF" id="PIRSF021383">
    <property type="entry name" value="YunB"/>
    <property type="match status" value="1"/>
</dbReference>
<evidence type="ECO:0000313" key="2">
    <source>
        <dbReference type="EMBL" id="RXZ60928.1"/>
    </source>
</evidence>
<dbReference type="Proteomes" id="UP000291269">
    <property type="component" value="Unassembled WGS sequence"/>
</dbReference>
<reference evidence="2 3" key="1">
    <citation type="journal article" date="2019" name="Gut">
        <title>Antibiotics-induced monodominance of a novel gut bacterial order.</title>
        <authorList>
            <person name="Hildebrand F."/>
            <person name="Moitinho-Silva L."/>
            <person name="Blasche S."/>
            <person name="Jahn M.T."/>
            <person name="Gossmann T.I."/>
            <person name="Heuerta-Cepas J."/>
            <person name="Hercog R."/>
            <person name="Luetge M."/>
            <person name="Bahram M."/>
            <person name="Pryszlak A."/>
            <person name="Alves R.J."/>
            <person name="Waszak S.M."/>
            <person name="Zhu A."/>
            <person name="Ye L."/>
            <person name="Costea P.I."/>
            <person name="Aalvink S."/>
            <person name="Belzer C."/>
            <person name="Forslund S.K."/>
            <person name="Sunagawa S."/>
            <person name="Hentschel U."/>
            <person name="Merten C."/>
            <person name="Patil K.R."/>
            <person name="Benes V."/>
            <person name="Bork P."/>
        </authorList>
    </citation>
    <scope>NUCLEOTIDE SEQUENCE [LARGE SCALE GENOMIC DNA]</scope>
    <source>
        <strain evidence="2 3">HDS1380</strain>
    </source>
</reference>
<keyword evidence="1" id="KW-0812">Transmembrane</keyword>
<protein>
    <submittedName>
        <fullName evidence="2">Sporulation protein YunB</fullName>
    </submittedName>
</protein>
<gene>
    <name evidence="2" type="primary">yunB</name>
    <name evidence="2" type="ORF">ESZ91_00640</name>
</gene>
<keyword evidence="3" id="KW-1185">Reference proteome</keyword>
<dbReference type="OrthoDB" id="1649278at2"/>
<dbReference type="InterPro" id="IPR014197">
    <property type="entry name" value="Sporulation_prot_YunB"/>
</dbReference>
<dbReference type="Pfam" id="PF09560">
    <property type="entry name" value="Spore_YunB"/>
    <property type="match status" value="1"/>
</dbReference>
<organism evidence="2 3">
    <name type="scientific">Candidatus Borkfalkia ceftriaxoniphila</name>
    <dbReference type="NCBI Taxonomy" id="2508949"/>
    <lineage>
        <taxon>Bacteria</taxon>
        <taxon>Bacillati</taxon>
        <taxon>Bacillota</taxon>
        <taxon>Clostridia</taxon>
        <taxon>Christensenellales</taxon>
        <taxon>Christensenellaceae</taxon>
        <taxon>Candidatus Borkfalkia</taxon>
    </lineage>
</organism>
<dbReference type="RefSeq" id="WP_129223092.1">
    <property type="nucleotide sequence ID" value="NZ_SDOZ01000002.1"/>
</dbReference>
<sequence>MSEYYTRKYKRKGSKKRLWIFLGVLLAILIFIIVFFQTNVNRVLVSVSEATVQAMTTTAVNDAVFQTMENTSSYEDLVSIERNNAGDIVAITSDSLKINSLARRTASVAQKNLSELSAGGVRIPLGAFSGIEILAGTGPRVNVKIVPIGNVLCKFSSKFTSAGINQTLHSIFVDVQTSVSIILPTRTVQVGGSSQVLIAESVIVGKVPDVYLNGNIFGEGFDLVPD</sequence>
<dbReference type="AlphaFoldDB" id="A0A4Q2K8A4"/>
<evidence type="ECO:0000256" key="1">
    <source>
        <dbReference type="SAM" id="Phobius"/>
    </source>
</evidence>
<name>A0A4Q2K8A4_9FIRM</name>
<dbReference type="EMBL" id="SDOZ01000002">
    <property type="protein sequence ID" value="RXZ60928.1"/>
    <property type="molecule type" value="Genomic_DNA"/>
</dbReference>
<accession>A0A4Q2K8A4</accession>